<evidence type="ECO:0000313" key="3">
    <source>
        <dbReference type="EMBL" id="GIQ84718.1"/>
    </source>
</evidence>
<dbReference type="Gene3D" id="2.20.110.10">
    <property type="entry name" value="Histone H3 K4-specific methyltransferase SET7/9 N-terminal domain"/>
    <property type="match status" value="2"/>
</dbReference>
<evidence type="ECO:0000256" key="1">
    <source>
        <dbReference type="ARBA" id="ARBA00022737"/>
    </source>
</evidence>
<reference evidence="3 4" key="1">
    <citation type="journal article" date="2018" name="PLoS ONE">
        <title>The draft genome of Kipferlia bialata reveals reductive genome evolution in fornicate parasites.</title>
        <authorList>
            <person name="Tanifuji G."/>
            <person name="Takabayashi S."/>
            <person name="Kume K."/>
            <person name="Takagi M."/>
            <person name="Nakayama T."/>
            <person name="Kamikawa R."/>
            <person name="Inagaki Y."/>
            <person name="Hashimoto T."/>
        </authorList>
    </citation>
    <scope>NUCLEOTIDE SEQUENCE [LARGE SCALE GENOMIC DNA]</scope>
    <source>
        <strain evidence="3">NY0173</strain>
    </source>
</reference>
<dbReference type="EMBL" id="BDIP01001591">
    <property type="protein sequence ID" value="GIQ84718.1"/>
    <property type="molecule type" value="Genomic_DNA"/>
</dbReference>
<keyword evidence="4" id="KW-1185">Reference proteome</keyword>
<dbReference type="Gene3D" id="3.40.50.300">
    <property type="entry name" value="P-loop containing nucleotide triphosphate hydrolases"/>
    <property type="match status" value="1"/>
</dbReference>
<gene>
    <name evidence="3" type="ORF">KIPB_006266</name>
</gene>
<comment type="caution">
    <text evidence="3">The sequence shown here is derived from an EMBL/GenBank/DDBJ whole genome shotgun (WGS) entry which is preliminary data.</text>
</comment>
<protein>
    <recommendedName>
        <fullName evidence="5">NACHT domain-containing protein</fullName>
    </recommendedName>
</protein>
<proteinExistence type="predicted"/>
<dbReference type="OrthoDB" id="270720at2759"/>
<dbReference type="Pfam" id="PF02493">
    <property type="entry name" value="MORN"/>
    <property type="match status" value="4"/>
</dbReference>
<dbReference type="SMART" id="SM00698">
    <property type="entry name" value="MORN"/>
    <property type="match status" value="4"/>
</dbReference>
<evidence type="ECO:0000313" key="4">
    <source>
        <dbReference type="Proteomes" id="UP000265618"/>
    </source>
</evidence>
<evidence type="ECO:0000256" key="2">
    <source>
        <dbReference type="SAM" id="Coils"/>
    </source>
</evidence>
<evidence type="ECO:0008006" key="5">
    <source>
        <dbReference type="Google" id="ProtNLM"/>
    </source>
</evidence>
<dbReference type="PANTHER" id="PTHR43215">
    <property type="entry name" value="RADIAL SPOKE HEAD 1 HOMOLOG"/>
    <property type="match status" value="1"/>
</dbReference>
<feature type="coiled-coil region" evidence="2">
    <location>
        <begin position="632"/>
        <end position="690"/>
    </location>
</feature>
<dbReference type="PANTHER" id="PTHR43215:SF14">
    <property type="entry name" value="RADIAL SPOKE HEAD 1 HOMOLOG"/>
    <property type="match status" value="1"/>
</dbReference>
<accession>A0A9K3GIZ6</accession>
<dbReference type="SUPFAM" id="SSF82185">
    <property type="entry name" value="Histone H3 K4-specific methyltransferase SET7/9 N-terminal domain"/>
    <property type="match status" value="1"/>
</dbReference>
<dbReference type="Proteomes" id="UP000265618">
    <property type="component" value="Unassembled WGS sequence"/>
</dbReference>
<dbReference type="InterPro" id="IPR003409">
    <property type="entry name" value="MORN"/>
</dbReference>
<keyword evidence="1" id="KW-0677">Repeat</keyword>
<organism evidence="3 4">
    <name type="scientific">Kipferlia bialata</name>
    <dbReference type="NCBI Taxonomy" id="797122"/>
    <lineage>
        <taxon>Eukaryota</taxon>
        <taxon>Metamonada</taxon>
        <taxon>Carpediemonas-like organisms</taxon>
        <taxon>Kipferlia</taxon>
    </lineage>
</organism>
<sequence length="812" mass="89758">MPASSAGDGRKLLAFKKVLKTAGVTAASLAVPVAVALATGGVGIPVISAALPLARSVTQALSKAGVTIPAKAAAEKLAGCLGDGGSVVDGLFGLVKGGVKDARDRKRLKAQIEEAVRPHMVDMTKLLTTLRTEHDDMRGVMEGWIATQQEMHMCTAEHLSQIQSSLACVHGELEYLRNQCNASLDSLKSVTEDMSKLLRGMTADMVEMSLEDCLQVARCLLQEQCLHSEFGATYDSSRYVEIDALEDLYADFTRQCRGGSPAGRPLLVMLADMGMGKTWNAAHLAHSLCHSKTSLVPFFVMLRGGLPTAIEAYFGVSNPIQSAARCRALHASGKTPVLVLDGLDEVATAGERGDTLTWVAQFLQACSGEALVVLTCRSAVWKSSKDVSLKSLELQRHLLAAEDSDHLCSIELCAFTDTEMTGALRSYTLDPRHFSPLLLGMCRQPFLLRLIAEHAAAAEGSLPDPADLESFMPVFFDPKDKSQNTVLFRMGITKSVVSEVLGPFLQLIDSVDGSVDQKSLPDLWVQTSHRNWATLVSSGLLGVHRTYFSVEYSIAPEYRPYVGRMMQKFGMVGGTAETPCGMDVNTTDVLIESRQRVVDLWQKEQHKQMGREAAAQQVQIERERQTTLRIEKERFAAEVRKRDRELEKEERERIRLEAERKRERDRVLALRAEQARVEKVKRERDVAERTKKYRNGDVYEGDMVGGVPCGHGTVVLPNGLRYEGEWKDNKRSGHGTMVLSSGERYEGEWKDNKMGGHGICLYSDGERYEGEWKDNMRHGEGKQTRPHPSFLRRNRVQVVYKGTWCNDKPGGK</sequence>
<keyword evidence="2" id="KW-0175">Coiled coil</keyword>
<dbReference type="AlphaFoldDB" id="A0A9K3GIZ6"/>
<dbReference type="InterPro" id="IPR027417">
    <property type="entry name" value="P-loop_NTPase"/>
</dbReference>
<name>A0A9K3GIZ6_9EUKA</name>